<dbReference type="EMBL" id="BQNB010011583">
    <property type="protein sequence ID" value="GJS92459.1"/>
    <property type="molecule type" value="Genomic_DNA"/>
</dbReference>
<protein>
    <submittedName>
        <fullName evidence="1">Uncharacterized protein</fullName>
    </submittedName>
</protein>
<gene>
    <name evidence="1" type="ORF">Tco_0799427</name>
</gene>
<sequence>MFICSVPWMALVTRTEVTSKTISVHMCLMYHYSEVTKVSFLFHVVSYPTSIRSVKDLSYTEEPESILDPSGQSHEEQDDPFVKKLFFFFGGTSRGEGSHLGDEESLRTSFLIFLHDLCSNPITLELILSTPYYLRGAAVDCSDSYDVQYSPSDDDVCQRFFILLIELSCIVVRFCQYSVIALLPRLTYGDDDVLAFGAVAFECLQFWDYDRLLYCSGYNRPVSLRGSTVSCLQP</sequence>
<reference evidence="1" key="1">
    <citation type="journal article" date="2022" name="Int. J. Mol. Sci.">
        <title>Draft Genome of Tanacetum Coccineum: Genomic Comparison of Closely Related Tanacetum-Family Plants.</title>
        <authorList>
            <person name="Yamashiro T."/>
            <person name="Shiraishi A."/>
            <person name="Nakayama K."/>
            <person name="Satake H."/>
        </authorList>
    </citation>
    <scope>NUCLEOTIDE SEQUENCE</scope>
</reference>
<evidence type="ECO:0000313" key="2">
    <source>
        <dbReference type="Proteomes" id="UP001151760"/>
    </source>
</evidence>
<comment type="caution">
    <text evidence="1">The sequence shown here is derived from an EMBL/GenBank/DDBJ whole genome shotgun (WGS) entry which is preliminary data.</text>
</comment>
<evidence type="ECO:0000313" key="1">
    <source>
        <dbReference type="EMBL" id="GJS92459.1"/>
    </source>
</evidence>
<name>A0ABQ4ZQA7_9ASTR</name>
<dbReference type="Proteomes" id="UP001151760">
    <property type="component" value="Unassembled WGS sequence"/>
</dbReference>
<keyword evidence="2" id="KW-1185">Reference proteome</keyword>
<reference evidence="1" key="2">
    <citation type="submission" date="2022-01" db="EMBL/GenBank/DDBJ databases">
        <authorList>
            <person name="Yamashiro T."/>
            <person name="Shiraishi A."/>
            <person name="Satake H."/>
            <person name="Nakayama K."/>
        </authorList>
    </citation>
    <scope>NUCLEOTIDE SEQUENCE</scope>
</reference>
<organism evidence="1 2">
    <name type="scientific">Tanacetum coccineum</name>
    <dbReference type="NCBI Taxonomy" id="301880"/>
    <lineage>
        <taxon>Eukaryota</taxon>
        <taxon>Viridiplantae</taxon>
        <taxon>Streptophyta</taxon>
        <taxon>Embryophyta</taxon>
        <taxon>Tracheophyta</taxon>
        <taxon>Spermatophyta</taxon>
        <taxon>Magnoliopsida</taxon>
        <taxon>eudicotyledons</taxon>
        <taxon>Gunneridae</taxon>
        <taxon>Pentapetalae</taxon>
        <taxon>asterids</taxon>
        <taxon>campanulids</taxon>
        <taxon>Asterales</taxon>
        <taxon>Asteraceae</taxon>
        <taxon>Asteroideae</taxon>
        <taxon>Anthemideae</taxon>
        <taxon>Anthemidinae</taxon>
        <taxon>Tanacetum</taxon>
    </lineage>
</organism>
<accession>A0ABQ4ZQA7</accession>
<proteinExistence type="predicted"/>